<dbReference type="AlphaFoldDB" id="A0A9D1EPK6"/>
<protein>
    <submittedName>
        <fullName evidence="1">Uncharacterized protein</fullName>
    </submittedName>
</protein>
<organism evidence="1 2">
    <name type="scientific">Candidatus Limivivens intestinipullorum</name>
    <dbReference type="NCBI Taxonomy" id="2840858"/>
    <lineage>
        <taxon>Bacteria</taxon>
        <taxon>Bacillati</taxon>
        <taxon>Bacillota</taxon>
        <taxon>Clostridia</taxon>
        <taxon>Lachnospirales</taxon>
        <taxon>Lachnospiraceae</taxon>
        <taxon>Lachnospiraceae incertae sedis</taxon>
        <taxon>Candidatus Limivivens</taxon>
    </lineage>
</organism>
<reference evidence="1" key="2">
    <citation type="journal article" date="2021" name="PeerJ">
        <title>Extensive microbial diversity within the chicken gut microbiome revealed by metagenomics and culture.</title>
        <authorList>
            <person name="Gilroy R."/>
            <person name="Ravi A."/>
            <person name="Getino M."/>
            <person name="Pursley I."/>
            <person name="Horton D.L."/>
            <person name="Alikhan N.F."/>
            <person name="Baker D."/>
            <person name="Gharbi K."/>
            <person name="Hall N."/>
            <person name="Watson M."/>
            <person name="Adriaenssens E.M."/>
            <person name="Foster-Nyarko E."/>
            <person name="Jarju S."/>
            <person name="Secka A."/>
            <person name="Antonio M."/>
            <person name="Oren A."/>
            <person name="Chaudhuri R.R."/>
            <person name="La Ragione R."/>
            <person name="Hildebrand F."/>
            <person name="Pallen M.J."/>
        </authorList>
    </citation>
    <scope>NUCLEOTIDE SEQUENCE</scope>
    <source>
        <strain evidence="1">CHK190-19873</strain>
    </source>
</reference>
<accession>A0A9D1EPK6</accession>
<comment type="caution">
    <text evidence="1">The sequence shown here is derived from an EMBL/GenBank/DDBJ whole genome shotgun (WGS) entry which is preliminary data.</text>
</comment>
<proteinExistence type="predicted"/>
<name>A0A9D1EPK6_9FIRM</name>
<evidence type="ECO:0000313" key="1">
    <source>
        <dbReference type="EMBL" id="HIS29937.1"/>
    </source>
</evidence>
<dbReference type="EMBL" id="DVIQ01000002">
    <property type="protein sequence ID" value="HIS29937.1"/>
    <property type="molecule type" value="Genomic_DNA"/>
</dbReference>
<reference evidence="1" key="1">
    <citation type="submission" date="2020-10" db="EMBL/GenBank/DDBJ databases">
        <authorList>
            <person name="Gilroy R."/>
        </authorList>
    </citation>
    <scope>NUCLEOTIDE SEQUENCE</scope>
    <source>
        <strain evidence="1">CHK190-19873</strain>
    </source>
</reference>
<sequence>MIEELIYEEDRELLKRITRLTEQGKIKWNLVEYGPLCFMNEDIVDETSAYLCQMFTLTTKFNGLPYELELSEYITIPDGKGNIALTLIRDIEDGFLKIDTALSRDFEIYENCTAEKIAFAYAEDPIMKITAFLVPNIIDSDIVMEAVEWAAFIYEKGISEELLNDPLVRLAEKLFNEWRPLDYHKILFDIPYRKSLMMAAGICTGGRYSM</sequence>
<dbReference type="Proteomes" id="UP000823935">
    <property type="component" value="Unassembled WGS sequence"/>
</dbReference>
<gene>
    <name evidence="1" type="ORF">IAB44_00060</name>
</gene>
<evidence type="ECO:0000313" key="2">
    <source>
        <dbReference type="Proteomes" id="UP000823935"/>
    </source>
</evidence>